<dbReference type="Gene3D" id="1.10.10.10">
    <property type="entry name" value="Winged helix-like DNA-binding domain superfamily/Winged helix DNA-binding domain"/>
    <property type="match status" value="1"/>
</dbReference>
<organism evidence="9 10">
    <name type="scientific">Roseivirga pacifica</name>
    <dbReference type="NCBI Taxonomy" id="1267423"/>
    <lineage>
        <taxon>Bacteria</taxon>
        <taxon>Pseudomonadati</taxon>
        <taxon>Bacteroidota</taxon>
        <taxon>Cytophagia</taxon>
        <taxon>Cytophagales</taxon>
        <taxon>Roseivirgaceae</taxon>
        <taxon>Roseivirga</taxon>
    </lineage>
</organism>
<dbReference type="GO" id="GO:0006352">
    <property type="term" value="P:DNA-templated transcription initiation"/>
    <property type="evidence" value="ECO:0007669"/>
    <property type="project" value="InterPro"/>
</dbReference>
<comment type="similarity">
    <text evidence="1 6">Belongs to the sigma-70 factor family. ECF subfamily.</text>
</comment>
<keyword evidence="5 6" id="KW-0804">Transcription</keyword>
<dbReference type="InterPro" id="IPR007627">
    <property type="entry name" value="RNA_pol_sigma70_r2"/>
</dbReference>
<dbReference type="InterPro" id="IPR036388">
    <property type="entry name" value="WH-like_DNA-bd_sf"/>
</dbReference>
<evidence type="ECO:0000256" key="5">
    <source>
        <dbReference type="ARBA" id="ARBA00023163"/>
    </source>
</evidence>
<dbReference type="InterPro" id="IPR013324">
    <property type="entry name" value="RNA_pol_sigma_r3/r4-like"/>
</dbReference>
<dbReference type="SUPFAM" id="SSF88946">
    <property type="entry name" value="Sigma2 domain of RNA polymerase sigma factors"/>
    <property type="match status" value="1"/>
</dbReference>
<dbReference type="Proteomes" id="UP000199437">
    <property type="component" value="Unassembled WGS sequence"/>
</dbReference>
<gene>
    <name evidence="9" type="ORF">SAMN05216290_4015</name>
</gene>
<evidence type="ECO:0000259" key="8">
    <source>
        <dbReference type="Pfam" id="PF08281"/>
    </source>
</evidence>
<dbReference type="EMBL" id="FOIR01000006">
    <property type="protein sequence ID" value="SEW43999.1"/>
    <property type="molecule type" value="Genomic_DNA"/>
</dbReference>
<dbReference type="PANTHER" id="PTHR43133">
    <property type="entry name" value="RNA POLYMERASE ECF-TYPE SIGMA FACTO"/>
    <property type="match status" value="1"/>
</dbReference>
<dbReference type="PROSITE" id="PS01063">
    <property type="entry name" value="SIGMA70_ECF"/>
    <property type="match status" value="1"/>
</dbReference>
<feature type="domain" description="RNA polymerase sigma-70 region 2" evidence="7">
    <location>
        <begin position="30"/>
        <end position="96"/>
    </location>
</feature>
<name>A0A1I0RRN0_9BACT</name>
<dbReference type="CDD" id="cd06171">
    <property type="entry name" value="Sigma70_r4"/>
    <property type="match status" value="1"/>
</dbReference>
<evidence type="ECO:0000256" key="4">
    <source>
        <dbReference type="ARBA" id="ARBA00023125"/>
    </source>
</evidence>
<dbReference type="NCBIfam" id="TIGR02937">
    <property type="entry name" value="sigma70-ECF"/>
    <property type="match status" value="1"/>
</dbReference>
<dbReference type="AlphaFoldDB" id="A0A1I0RRN0"/>
<evidence type="ECO:0000256" key="2">
    <source>
        <dbReference type="ARBA" id="ARBA00023015"/>
    </source>
</evidence>
<evidence type="ECO:0000256" key="6">
    <source>
        <dbReference type="RuleBase" id="RU000716"/>
    </source>
</evidence>
<keyword evidence="10" id="KW-1185">Reference proteome</keyword>
<evidence type="ECO:0000259" key="7">
    <source>
        <dbReference type="Pfam" id="PF04542"/>
    </source>
</evidence>
<dbReference type="STRING" id="1267423.SAMN05216290_4015"/>
<reference evidence="10" key="1">
    <citation type="submission" date="2016-10" db="EMBL/GenBank/DDBJ databases">
        <authorList>
            <person name="Varghese N."/>
            <person name="Submissions S."/>
        </authorList>
    </citation>
    <scope>NUCLEOTIDE SEQUENCE [LARGE SCALE GENOMIC DNA]</scope>
    <source>
        <strain evidence="10">CGMCC 1.12402</strain>
    </source>
</reference>
<dbReference type="InterPro" id="IPR039425">
    <property type="entry name" value="RNA_pol_sigma-70-like"/>
</dbReference>
<dbReference type="PANTHER" id="PTHR43133:SF8">
    <property type="entry name" value="RNA POLYMERASE SIGMA FACTOR HI_1459-RELATED"/>
    <property type="match status" value="1"/>
</dbReference>
<proteinExistence type="inferred from homology"/>
<dbReference type="GO" id="GO:0003677">
    <property type="term" value="F:DNA binding"/>
    <property type="evidence" value="ECO:0007669"/>
    <property type="project" value="UniProtKB-KW"/>
</dbReference>
<dbReference type="Gene3D" id="1.10.1740.10">
    <property type="match status" value="1"/>
</dbReference>
<evidence type="ECO:0000313" key="10">
    <source>
        <dbReference type="Proteomes" id="UP000199437"/>
    </source>
</evidence>
<dbReference type="Pfam" id="PF08281">
    <property type="entry name" value="Sigma70_r4_2"/>
    <property type="match status" value="1"/>
</dbReference>
<keyword evidence="2 6" id="KW-0805">Transcription regulation</keyword>
<keyword evidence="3 6" id="KW-0731">Sigma factor</keyword>
<dbReference type="Pfam" id="PF04542">
    <property type="entry name" value="Sigma70_r2"/>
    <property type="match status" value="1"/>
</dbReference>
<dbReference type="InterPro" id="IPR014284">
    <property type="entry name" value="RNA_pol_sigma-70_dom"/>
</dbReference>
<sequence>MNTLETGYQNIHQPIIDRCLLGDRAAQYELYKLYSKAMYNTALRITGNQMDAEDVLQESFVNAFRKLKSYKGTASFGSWLKRIVVNNAINLVNKRRLEVEPLESHGVEEELVEQQNDRDLTYDVTMVNQGIMLLPEGYRMVLSLYLLEGYDHKEIGEVLGITESTSKSQFNRSKKKLREILKEELKYAG</sequence>
<evidence type="ECO:0000256" key="1">
    <source>
        <dbReference type="ARBA" id="ARBA00010641"/>
    </source>
</evidence>
<dbReference type="InterPro" id="IPR013249">
    <property type="entry name" value="RNA_pol_sigma70_r4_t2"/>
</dbReference>
<keyword evidence="4 6" id="KW-0238">DNA-binding</keyword>
<dbReference type="GO" id="GO:0016987">
    <property type="term" value="F:sigma factor activity"/>
    <property type="evidence" value="ECO:0007669"/>
    <property type="project" value="UniProtKB-KW"/>
</dbReference>
<dbReference type="InterPro" id="IPR000838">
    <property type="entry name" value="RNA_pol_sigma70_ECF_CS"/>
</dbReference>
<evidence type="ECO:0000313" key="9">
    <source>
        <dbReference type="EMBL" id="SEW43999.1"/>
    </source>
</evidence>
<dbReference type="InterPro" id="IPR013325">
    <property type="entry name" value="RNA_pol_sigma_r2"/>
</dbReference>
<protein>
    <recommendedName>
        <fullName evidence="6">RNA polymerase sigma factor</fullName>
    </recommendedName>
</protein>
<dbReference type="SUPFAM" id="SSF88659">
    <property type="entry name" value="Sigma3 and sigma4 domains of RNA polymerase sigma factors"/>
    <property type="match status" value="1"/>
</dbReference>
<feature type="domain" description="RNA polymerase sigma factor 70 region 4 type 2" evidence="8">
    <location>
        <begin position="132"/>
        <end position="177"/>
    </location>
</feature>
<accession>A0A1I0RRN0</accession>
<evidence type="ECO:0000256" key="3">
    <source>
        <dbReference type="ARBA" id="ARBA00023082"/>
    </source>
</evidence>